<gene>
    <name evidence="1" type="ORF">THOM_1253</name>
</gene>
<organism evidence="1 2">
    <name type="scientific">Trachipleistophora hominis</name>
    <name type="common">Microsporidian parasite</name>
    <dbReference type="NCBI Taxonomy" id="72359"/>
    <lineage>
        <taxon>Eukaryota</taxon>
        <taxon>Fungi</taxon>
        <taxon>Fungi incertae sedis</taxon>
        <taxon>Microsporidia</taxon>
        <taxon>Pleistophoridae</taxon>
        <taxon>Trachipleistophora</taxon>
    </lineage>
</organism>
<dbReference type="EMBL" id="JH993925">
    <property type="protein sequence ID" value="ELQ75792.1"/>
    <property type="molecule type" value="Genomic_DNA"/>
</dbReference>
<dbReference type="AlphaFoldDB" id="L7JYH9"/>
<protein>
    <submittedName>
        <fullName evidence="1">Uncharacterized protein</fullName>
    </submittedName>
</protein>
<dbReference type="HOGENOM" id="CLU_1490012_0_0_1"/>
<evidence type="ECO:0000313" key="1">
    <source>
        <dbReference type="EMBL" id="ELQ75792.1"/>
    </source>
</evidence>
<dbReference type="InParanoid" id="L7JYH9"/>
<name>L7JYH9_TRAHO</name>
<proteinExistence type="predicted"/>
<dbReference type="VEuPathDB" id="MicrosporidiaDB:THOM_1253"/>
<accession>L7JYH9</accession>
<dbReference type="Proteomes" id="UP000011185">
    <property type="component" value="Unassembled WGS sequence"/>
</dbReference>
<sequence length="181" mass="21400">MIVSCTFDHITDQPDVVRVTSTNAQPYVPRYTYYFPWCIRSPTHIPDYFVWRSNLILQWCDALEVSFIFMTSIEYRVDELSPLICIVKKIKSTLQFIGSQINTRAWRMLNLNNILFMMESGIVALNKIKNAVLSLYTISLAYCCFYELCEAYFLQQILNSTVKIIHDLNYYNCRYTTERFN</sequence>
<reference evidence="1 2" key="1">
    <citation type="journal article" date="2012" name="PLoS Pathog.">
        <title>The genome of the obligate intracellular parasite Trachipleistophora hominis: new insights into microsporidian genome dynamics and reductive evolution.</title>
        <authorList>
            <person name="Heinz E."/>
            <person name="Williams T.A."/>
            <person name="Nakjang S."/>
            <person name="Noel C.J."/>
            <person name="Swan D.C."/>
            <person name="Goldberg A.V."/>
            <person name="Harris S.R."/>
            <person name="Weinmaier T."/>
            <person name="Markert S."/>
            <person name="Becher D."/>
            <person name="Bernhardt J."/>
            <person name="Dagan T."/>
            <person name="Hacker C."/>
            <person name="Lucocq J.M."/>
            <person name="Schweder T."/>
            <person name="Rattei T."/>
            <person name="Hall N."/>
            <person name="Hirt R.P."/>
            <person name="Embley T.M."/>
        </authorList>
    </citation>
    <scope>NUCLEOTIDE SEQUENCE [LARGE SCALE GENOMIC DNA]</scope>
</reference>
<keyword evidence="2" id="KW-1185">Reference proteome</keyword>
<evidence type="ECO:0000313" key="2">
    <source>
        <dbReference type="Proteomes" id="UP000011185"/>
    </source>
</evidence>